<dbReference type="PANTHER" id="PTHR11142:SF0">
    <property type="entry name" value="TRNA PSEUDOURIDINE SYNTHASE-LIKE 1"/>
    <property type="match status" value="1"/>
</dbReference>
<evidence type="ECO:0000313" key="7">
    <source>
        <dbReference type="Proteomes" id="UP001165060"/>
    </source>
</evidence>
<dbReference type="InterPro" id="IPR001406">
    <property type="entry name" value="PsdUridine_synth_TruA"/>
</dbReference>
<keyword evidence="2 4" id="KW-0819">tRNA processing</keyword>
<dbReference type="Gene3D" id="3.30.70.660">
    <property type="entry name" value="Pseudouridine synthase I, catalytic domain, C-terminal subdomain"/>
    <property type="match status" value="1"/>
</dbReference>
<evidence type="ECO:0000313" key="6">
    <source>
        <dbReference type="EMBL" id="GMI27194.1"/>
    </source>
</evidence>
<dbReference type="Proteomes" id="UP001165060">
    <property type="component" value="Unassembled WGS sequence"/>
</dbReference>
<name>A0ABQ6MJS7_9STRA</name>
<dbReference type="EC" id="5.4.99.12" evidence="4"/>
<comment type="similarity">
    <text evidence="1 4">Belongs to the tRNA pseudouridine synthase TruA family.</text>
</comment>
<dbReference type="InterPro" id="IPR020095">
    <property type="entry name" value="PsdUridine_synth_TruA_C"/>
</dbReference>
<evidence type="ECO:0000259" key="5">
    <source>
        <dbReference type="Pfam" id="PF01416"/>
    </source>
</evidence>
<protein>
    <recommendedName>
        <fullName evidence="4">tRNA pseudouridine synthase</fullName>
        <ecNumber evidence="4">5.4.99.12</ecNumber>
    </recommendedName>
</protein>
<keyword evidence="3 4" id="KW-0413">Isomerase</keyword>
<dbReference type="EMBL" id="BRYB01000298">
    <property type="protein sequence ID" value="GMI27194.1"/>
    <property type="molecule type" value="Genomic_DNA"/>
</dbReference>
<evidence type="ECO:0000256" key="4">
    <source>
        <dbReference type="RuleBase" id="RU003792"/>
    </source>
</evidence>
<evidence type="ECO:0000256" key="2">
    <source>
        <dbReference type="ARBA" id="ARBA00022694"/>
    </source>
</evidence>
<feature type="domain" description="Pseudouridine synthase I TruA alpha/beta" evidence="5">
    <location>
        <begin position="79"/>
        <end position="181"/>
    </location>
</feature>
<dbReference type="InterPro" id="IPR020103">
    <property type="entry name" value="PsdUridine_synth_cat_dom_sf"/>
</dbReference>
<accession>A0ABQ6MJS7</accession>
<dbReference type="InterPro" id="IPR020097">
    <property type="entry name" value="PsdUridine_synth_TruA_a/b_dom"/>
</dbReference>
<reference evidence="6 7" key="1">
    <citation type="journal article" date="2023" name="Commun. Biol.">
        <title>Genome analysis of Parmales, the sister group of diatoms, reveals the evolutionary specialization of diatoms from phago-mixotrophs to photoautotrophs.</title>
        <authorList>
            <person name="Ban H."/>
            <person name="Sato S."/>
            <person name="Yoshikawa S."/>
            <person name="Yamada K."/>
            <person name="Nakamura Y."/>
            <person name="Ichinomiya M."/>
            <person name="Sato N."/>
            <person name="Blanc-Mathieu R."/>
            <person name="Endo H."/>
            <person name="Kuwata A."/>
            <person name="Ogata H."/>
        </authorList>
    </citation>
    <scope>NUCLEOTIDE SEQUENCE [LARGE SCALE GENOMIC DNA]</scope>
</reference>
<sequence length="205" mass="21330">MQRYAISFSYCGSRSSGWGAGIPAAPSPQRSLPHASQSHRLSLALCGYLGCSPSSPAFRNLAVSSRTDAGVSALRNTLHRSPVGTLYEATVTATDLHGALPLPASAYAPSAGFGPPPEPGVTLTFRAPAFLNRQVRCMVGCLLAVGGGAGVGLVERLLGEPGGERGYEQAPAGGLCLVDVRHHGFDEFDRSLYGEKPTPYVLPPP</sequence>
<comment type="caution">
    <text evidence="6">The sequence shown here is derived from an EMBL/GenBank/DDBJ whole genome shotgun (WGS) entry which is preliminary data.</text>
</comment>
<dbReference type="PANTHER" id="PTHR11142">
    <property type="entry name" value="PSEUDOURIDYLATE SYNTHASE"/>
    <property type="match status" value="1"/>
</dbReference>
<evidence type="ECO:0000256" key="3">
    <source>
        <dbReference type="ARBA" id="ARBA00023235"/>
    </source>
</evidence>
<gene>
    <name evidence="6" type="ORF">TeGR_g2623</name>
</gene>
<dbReference type="SUPFAM" id="SSF55120">
    <property type="entry name" value="Pseudouridine synthase"/>
    <property type="match status" value="2"/>
</dbReference>
<comment type="catalytic activity">
    <reaction evidence="4">
        <text>uridine(38/39/40) in tRNA = pseudouridine(38/39/40) in tRNA</text>
        <dbReference type="Rhea" id="RHEA:22376"/>
        <dbReference type="Rhea" id="RHEA-COMP:10085"/>
        <dbReference type="Rhea" id="RHEA-COMP:10087"/>
        <dbReference type="ChEBI" id="CHEBI:65314"/>
        <dbReference type="ChEBI" id="CHEBI:65315"/>
        <dbReference type="EC" id="5.4.99.12"/>
    </reaction>
</comment>
<organism evidence="6 7">
    <name type="scientific">Tetraparma gracilis</name>
    <dbReference type="NCBI Taxonomy" id="2962635"/>
    <lineage>
        <taxon>Eukaryota</taxon>
        <taxon>Sar</taxon>
        <taxon>Stramenopiles</taxon>
        <taxon>Ochrophyta</taxon>
        <taxon>Bolidophyceae</taxon>
        <taxon>Parmales</taxon>
        <taxon>Triparmaceae</taxon>
        <taxon>Tetraparma</taxon>
    </lineage>
</organism>
<proteinExistence type="inferred from homology"/>
<keyword evidence="7" id="KW-1185">Reference proteome</keyword>
<evidence type="ECO:0000256" key="1">
    <source>
        <dbReference type="ARBA" id="ARBA00009375"/>
    </source>
</evidence>
<dbReference type="Pfam" id="PF01416">
    <property type="entry name" value="PseudoU_synth_1"/>
    <property type="match status" value="1"/>
</dbReference>